<reference evidence="1 2" key="1">
    <citation type="journal article" date="2020" name="Mol. Biol. Evol.">
        <title>Distinct Expression and Methylation Patterns for Genes with Different Fates following a Single Whole-Genome Duplication in Flowering Plants.</title>
        <authorList>
            <person name="Shi T."/>
            <person name="Rahmani R.S."/>
            <person name="Gugger P.F."/>
            <person name="Wang M."/>
            <person name="Li H."/>
            <person name="Zhang Y."/>
            <person name="Li Z."/>
            <person name="Wang Q."/>
            <person name="Van de Peer Y."/>
            <person name="Marchal K."/>
            <person name="Chen J."/>
        </authorList>
    </citation>
    <scope>NUCLEOTIDE SEQUENCE [LARGE SCALE GENOMIC DNA]</scope>
    <source>
        <tissue evidence="1">Leaf</tissue>
    </source>
</reference>
<dbReference type="AlphaFoldDB" id="A0A822ZVH9"/>
<evidence type="ECO:0000313" key="2">
    <source>
        <dbReference type="Proteomes" id="UP000607653"/>
    </source>
</evidence>
<comment type="caution">
    <text evidence="1">The sequence shown here is derived from an EMBL/GenBank/DDBJ whole genome shotgun (WGS) entry which is preliminary data.</text>
</comment>
<keyword evidence="2" id="KW-1185">Reference proteome</keyword>
<dbReference type="EMBL" id="DUZY01000007">
    <property type="protein sequence ID" value="DAD45918.1"/>
    <property type="molecule type" value="Genomic_DNA"/>
</dbReference>
<sequence>MHGFYNAVKDISTVHKQNLYL</sequence>
<protein>
    <submittedName>
        <fullName evidence="1">Uncharacterized protein</fullName>
    </submittedName>
</protein>
<organism evidence="1 2">
    <name type="scientific">Nelumbo nucifera</name>
    <name type="common">Sacred lotus</name>
    <dbReference type="NCBI Taxonomy" id="4432"/>
    <lineage>
        <taxon>Eukaryota</taxon>
        <taxon>Viridiplantae</taxon>
        <taxon>Streptophyta</taxon>
        <taxon>Embryophyta</taxon>
        <taxon>Tracheophyta</taxon>
        <taxon>Spermatophyta</taxon>
        <taxon>Magnoliopsida</taxon>
        <taxon>Proteales</taxon>
        <taxon>Nelumbonaceae</taxon>
        <taxon>Nelumbo</taxon>
    </lineage>
</organism>
<name>A0A822ZVH9_NELNU</name>
<proteinExistence type="predicted"/>
<evidence type="ECO:0000313" key="1">
    <source>
        <dbReference type="EMBL" id="DAD45918.1"/>
    </source>
</evidence>
<accession>A0A822ZVH9</accession>
<gene>
    <name evidence="1" type="ORF">HUJ06_004148</name>
</gene>
<dbReference type="Proteomes" id="UP000607653">
    <property type="component" value="Unassembled WGS sequence"/>
</dbReference>